<accession>A0A1C3KI34</accession>
<dbReference type="VEuPathDB" id="PlasmoDB:PocGH01_00175000"/>
<dbReference type="Proteomes" id="UP000243200">
    <property type="component" value="Unassembled WGS sequence"/>
</dbReference>
<proteinExistence type="predicted"/>
<feature type="non-terminal residue" evidence="1">
    <location>
        <position position="1"/>
    </location>
</feature>
<evidence type="ECO:0000313" key="2">
    <source>
        <dbReference type="Proteomes" id="UP000243200"/>
    </source>
</evidence>
<dbReference type="EMBL" id="FLRJ01000364">
    <property type="protein sequence ID" value="SBT73432.1"/>
    <property type="molecule type" value="Genomic_DNA"/>
</dbReference>
<reference evidence="1 2" key="1">
    <citation type="submission" date="2016-06" db="EMBL/GenBank/DDBJ databases">
        <authorList>
            <consortium name="Pathogen Informatics"/>
        </authorList>
    </citation>
    <scope>NUCLEOTIDE SEQUENCE [LARGE SCALE GENOMIC DNA]</scope>
</reference>
<dbReference type="VEuPathDB" id="PlasmoDB:POWCR01_000114500"/>
<evidence type="ECO:0000313" key="1">
    <source>
        <dbReference type="EMBL" id="SBT73432.1"/>
    </source>
</evidence>
<name>A0A1C3KI34_PLAOA</name>
<gene>
    <name evidence="1" type="primary">PowCR01_000114500</name>
    <name evidence="1" type="ORF">POWCR01_000114500</name>
</gene>
<evidence type="ECO:0008006" key="3">
    <source>
        <dbReference type="Google" id="ProtNLM"/>
    </source>
</evidence>
<dbReference type="OrthoDB" id="385024at2759"/>
<sequence>YNPKTFISKLKCQIEKSNENTEELDEYTSIDENVILKSLKSLSLVNSPKIKCDGLMCDTFSFTPFGTWLNNRLVKRRNSFTLDEDINYFQQNTLGRGNVNSQNRRIKIAYQTA</sequence>
<organism evidence="1 2">
    <name type="scientific">Plasmodium ovale</name>
    <name type="common">malaria parasite P. ovale</name>
    <dbReference type="NCBI Taxonomy" id="36330"/>
    <lineage>
        <taxon>Eukaryota</taxon>
        <taxon>Sar</taxon>
        <taxon>Alveolata</taxon>
        <taxon>Apicomplexa</taxon>
        <taxon>Aconoidasida</taxon>
        <taxon>Haemosporida</taxon>
        <taxon>Plasmodiidae</taxon>
        <taxon>Plasmodium</taxon>
        <taxon>Plasmodium (Plasmodium)</taxon>
    </lineage>
</organism>
<dbReference type="AlphaFoldDB" id="A0A1C3KI34"/>
<protein>
    <recommendedName>
        <fullName evidence="3">PIR protein</fullName>
    </recommendedName>
</protein>